<dbReference type="SUPFAM" id="SSF52540">
    <property type="entry name" value="P-loop containing nucleoside triphosphate hydrolases"/>
    <property type="match status" value="1"/>
</dbReference>
<evidence type="ECO:0000313" key="5">
    <source>
        <dbReference type="EMBL" id="MCP2358573.1"/>
    </source>
</evidence>
<dbReference type="GO" id="GO:0004016">
    <property type="term" value="F:adenylate cyclase activity"/>
    <property type="evidence" value="ECO:0007669"/>
    <property type="project" value="TreeGrafter"/>
</dbReference>
<feature type="domain" description="HTH luxR-type" evidence="4">
    <location>
        <begin position="956"/>
        <end position="1021"/>
    </location>
</feature>
<dbReference type="InterPro" id="IPR016032">
    <property type="entry name" value="Sig_transdc_resp-reg_C-effctor"/>
</dbReference>
<dbReference type="AlphaFoldDB" id="A0A9X2GQD7"/>
<dbReference type="InterPro" id="IPR041664">
    <property type="entry name" value="AAA_16"/>
</dbReference>
<dbReference type="GO" id="GO:0003677">
    <property type="term" value="F:DNA binding"/>
    <property type="evidence" value="ECO:0007669"/>
    <property type="project" value="UniProtKB-KW"/>
</dbReference>
<dbReference type="PANTHER" id="PTHR16305">
    <property type="entry name" value="TESTICULAR SOLUBLE ADENYLYL CYCLASE"/>
    <property type="match status" value="1"/>
</dbReference>
<evidence type="ECO:0000256" key="3">
    <source>
        <dbReference type="SAM" id="MobiDB-lite"/>
    </source>
</evidence>
<evidence type="ECO:0000313" key="6">
    <source>
        <dbReference type="Proteomes" id="UP001139648"/>
    </source>
</evidence>
<feature type="region of interest" description="Disordered" evidence="3">
    <location>
        <begin position="742"/>
        <end position="765"/>
    </location>
</feature>
<dbReference type="InterPro" id="IPR027417">
    <property type="entry name" value="P-loop_NTPase"/>
</dbReference>
<dbReference type="RefSeq" id="WP_253745762.1">
    <property type="nucleotide sequence ID" value="NZ_BAABKA010000007.1"/>
</dbReference>
<dbReference type="GO" id="GO:0005524">
    <property type="term" value="F:ATP binding"/>
    <property type="evidence" value="ECO:0007669"/>
    <property type="project" value="UniProtKB-KW"/>
</dbReference>
<reference evidence="5" key="1">
    <citation type="submission" date="2022-06" db="EMBL/GenBank/DDBJ databases">
        <title>Sequencing the genomes of 1000 actinobacteria strains.</title>
        <authorList>
            <person name="Klenk H.-P."/>
        </authorList>
    </citation>
    <scope>NUCLEOTIDE SEQUENCE</scope>
    <source>
        <strain evidence="5">DSM 46694</strain>
    </source>
</reference>
<dbReference type="Pfam" id="PF13191">
    <property type="entry name" value="AAA_16"/>
    <property type="match status" value="1"/>
</dbReference>
<dbReference type="PRINTS" id="PR00038">
    <property type="entry name" value="HTHLUXR"/>
</dbReference>
<feature type="compositionally biased region" description="Basic and acidic residues" evidence="3">
    <location>
        <begin position="232"/>
        <end position="256"/>
    </location>
</feature>
<dbReference type="SMART" id="SM00421">
    <property type="entry name" value="HTH_LUXR"/>
    <property type="match status" value="1"/>
</dbReference>
<accession>A0A9X2GQD7</accession>
<evidence type="ECO:0000259" key="4">
    <source>
        <dbReference type="PROSITE" id="PS50043"/>
    </source>
</evidence>
<keyword evidence="5" id="KW-0238">DNA-binding</keyword>
<keyword evidence="6" id="KW-1185">Reference proteome</keyword>
<dbReference type="PROSITE" id="PS50043">
    <property type="entry name" value="HTH_LUXR_2"/>
    <property type="match status" value="1"/>
</dbReference>
<dbReference type="CDD" id="cd06170">
    <property type="entry name" value="LuxR_C_like"/>
    <property type="match status" value="1"/>
</dbReference>
<dbReference type="Gene3D" id="3.40.50.300">
    <property type="entry name" value="P-loop containing nucleotide triphosphate hydrolases"/>
    <property type="match status" value="1"/>
</dbReference>
<proteinExistence type="predicted"/>
<comment type="caution">
    <text evidence="5">The sequence shown here is derived from an EMBL/GenBank/DDBJ whole genome shotgun (WGS) entry which is preliminary data.</text>
</comment>
<gene>
    <name evidence="5" type="ORF">HD597_005593</name>
</gene>
<evidence type="ECO:0000256" key="2">
    <source>
        <dbReference type="ARBA" id="ARBA00022840"/>
    </source>
</evidence>
<dbReference type="GO" id="GO:0005737">
    <property type="term" value="C:cytoplasm"/>
    <property type="evidence" value="ECO:0007669"/>
    <property type="project" value="TreeGrafter"/>
</dbReference>
<dbReference type="EMBL" id="JAMZEB010000002">
    <property type="protein sequence ID" value="MCP2358573.1"/>
    <property type="molecule type" value="Genomic_DNA"/>
</dbReference>
<dbReference type="Gene3D" id="1.10.10.10">
    <property type="entry name" value="Winged helix-like DNA-binding domain superfamily/Winged helix DNA-binding domain"/>
    <property type="match status" value="1"/>
</dbReference>
<sequence>MFVGRTAELASLRAELRAAGGGSARRAVVEGPEGIGKTALIHHALDGEAGVRVLAVSGEESERELRLGVVRQLMDEAALLDPGTDEASGVGTRAADEADPCAAGQAVCELVARLSALGTLAVVVDDAQWVDRASLRALSYVLRHVRAGRVLVLVACRDLADPWLPDGLRRLLAGDGTLLITLGGLSAGDLAELAADPALTAARRERGTYGSPADAAREALAALRWDALQPDVRPDMGRPDMGRPDLGRADVRRTDLGRSGAGRTETGRAETGRTETGLLEERWPGVTSGARRLREHTLGNPLHARALLAVLTPAALADPGVRLTAPETYRRPFARRLHACAPATRRLVAACAVLGGGCPLHVAAAVAAGIDEPLNTLEEAVTAGLLRELPGRLIDFPEPLARAAAYDGIGAGTRARLHLAAARLADDDGAALRHRAAAAGGPDEALAEELARFAAKAAQHGLWHEAAAHLELAAGLTESPARRDELRTAVLEHVLIGGDVIRAAELAAVRNADPRPVRRYVLGRLALAAGRFDEASELLAEAWRHAEPGFAADVAEQLSWLHLVTGNRAGAASWARLSIEQPIAGPVARPYDVLALGGAPGAGAPPGSLAEAVAHLARDEAGQACAVLKRAVTAAGAAGLPHHRLLATALLSVAEHGLARWDEAVGHAEAALAEASVLGQRWLLPWLEAACVAPLAARGDHERALAHATAAGAAARRMRHAAGEHQADLAMALLGAADLPAPQPGAADLPAPQPGVGDLPAPQPGVGDLPAPQPGVGDLPAAHAGVGNPPVVHPGVGDLPVVHPGVGDLPVVRLCAGAGGVVPDPWPGRIEALVADGRLEEAERALHAYERAGPGGGRRRQAERIRLAGLLLAARNVPTRAEEAFGQALELVGAGVCPLEEARALLDLGRLLRRTGRRRAAADRLGAARAIFDRLGARPLVERCAQELEACGLEPPATVRLGLTPQELSTATLVAGGLTNRQIARELLISVKTVEYHIGKIYTKLGIGSRVALAAKLASYGPEVSFPAGEAG</sequence>
<feature type="region of interest" description="Disordered" evidence="3">
    <location>
        <begin position="231"/>
        <end position="275"/>
    </location>
</feature>
<dbReference type="SUPFAM" id="SSF46894">
    <property type="entry name" value="C-terminal effector domain of the bipartite response regulators"/>
    <property type="match status" value="1"/>
</dbReference>
<dbReference type="Pfam" id="PF00196">
    <property type="entry name" value="GerE"/>
    <property type="match status" value="1"/>
</dbReference>
<dbReference type="InterPro" id="IPR000792">
    <property type="entry name" value="Tscrpt_reg_LuxR_C"/>
</dbReference>
<keyword evidence="1" id="KW-0547">Nucleotide-binding</keyword>
<dbReference type="InterPro" id="IPR036388">
    <property type="entry name" value="WH-like_DNA-bd_sf"/>
</dbReference>
<keyword evidence="2" id="KW-0067">ATP-binding</keyword>
<organism evidence="5 6">
    <name type="scientific">Nonomuraea thailandensis</name>
    <dbReference type="NCBI Taxonomy" id="1188745"/>
    <lineage>
        <taxon>Bacteria</taxon>
        <taxon>Bacillati</taxon>
        <taxon>Actinomycetota</taxon>
        <taxon>Actinomycetes</taxon>
        <taxon>Streptosporangiales</taxon>
        <taxon>Streptosporangiaceae</taxon>
        <taxon>Nonomuraea</taxon>
    </lineage>
</organism>
<name>A0A9X2GQD7_9ACTN</name>
<dbReference type="Proteomes" id="UP001139648">
    <property type="component" value="Unassembled WGS sequence"/>
</dbReference>
<dbReference type="GO" id="GO:0006355">
    <property type="term" value="P:regulation of DNA-templated transcription"/>
    <property type="evidence" value="ECO:0007669"/>
    <property type="project" value="InterPro"/>
</dbReference>
<dbReference type="PANTHER" id="PTHR16305:SF35">
    <property type="entry name" value="TRANSCRIPTIONAL ACTIVATOR DOMAIN"/>
    <property type="match status" value="1"/>
</dbReference>
<feature type="compositionally biased region" description="Basic and acidic residues" evidence="3">
    <location>
        <begin position="265"/>
        <end position="275"/>
    </location>
</feature>
<evidence type="ECO:0000256" key="1">
    <source>
        <dbReference type="ARBA" id="ARBA00022741"/>
    </source>
</evidence>
<protein>
    <submittedName>
        <fullName evidence="5">DNA-binding CsgD family transcriptional regulator</fullName>
    </submittedName>
</protein>